<dbReference type="SUPFAM" id="SSF46785">
    <property type="entry name" value="Winged helix' DNA-binding domain"/>
    <property type="match status" value="1"/>
</dbReference>
<dbReference type="InterPro" id="IPR036390">
    <property type="entry name" value="WH_DNA-bd_sf"/>
</dbReference>
<evidence type="ECO:0000259" key="1">
    <source>
        <dbReference type="Pfam" id="PF03551"/>
    </source>
</evidence>
<dbReference type="Proteomes" id="UP000320216">
    <property type="component" value="Chromosome"/>
</dbReference>
<accession>A0A5B8M1D5</accession>
<proteinExistence type="predicted"/>
<dbReference type="InterPro" id="IPR036388">
    <property type="entry name" value="WH-like_DNA-bd_sf"/>
</dbReference>
<keyword evidence="3" id="KW-1185">Reference proteome</keyword>
<reference evidence="2 3" key="1">
    <citation type="submission" date="2019-07" db="EMBL/GenBank/DDBJ databases">
        <title>Full genome sequence of Humibacter sp. WJ7-1.</title>
        <authorList>
            <person name="Im W.-T."/>
        </authorList>
    </citation>
    <scope>NUCLEOTIDE SEQUENCE [LARGE SCALE GENOMIC DNA]</scope>
    <source>
        <strain evidence="2 3">WJ7-1</strain>
    </source>
</reference>
<dbReference type="Gene3D" id="1.10.10.10">
    <property type="entry name" value="Winged helix-like DNA-binding domain superfamily/Winged helix DNA-binding domain"/>
    <property type="match status" value="1"/>
</dbReference>
<organism evidence="2 3">
    <name type="scientific">Humibacter ginsenosidimutans</name>
    <dbReference type="NCBI Taxonomy" id="2599293"/>
    <lineage>
        <taxon>Bacteria</taxon>
        <taxon>Bacillati</taxon>
        <taxon>Actinomycetota</taxon>
        <taxon>Actinomycetes</taxon>
        <taxon>Micrococcales</taxon>
        <taxon>Microbacteriaceae</taxon>
        <taxon>Humibacter</taxon>
    </lineage>
</organism>
<dbReference type="RefSeq" id="WP_146317939.1">
    <property type="nucleotide sequence ID" value="NZ_CP042305.1"/>
</dbReference>
<dbReference type="AlphaFoldDB" id="A0A5B8M1D5"/>
<gene>
    <name evidence="2" type="ORF">FPZ11_02005</name>
</gene>
<dbReference type="PANTHER" id="PTHR43252">
    <property type="entry name" value="TRANSCRIPTIONAL REGULATOR YQJI"/>
    <property type="match status" value="1"/>
</dbReference>
<dbReference type="InterPro" id="IPR005149">
    <property type="entry name" value="Tscrpt_reg_PadR_N"/>
</dbReference>
<dbReference type="PANTHER" id="PTHR43252:SF7">
    <property type="entry name" value="TRANSCRIPTIONAL REGULATOR YQJI"/>
    <property type="match status" value="1"/>
</dbReference>
<sequence length="195" mass="22403">MKRGDSTRLFLLAELVRRGQAHGHELRREAKIGRTELWTDVGVGSIYTTLRRLNDEGLVEPVRTERPGLLPERTIYTITDEGRRELRVLRDEFLRTVELPADPFDLGLSVSDDVPQAELRAIIDDRIGTFRTRIEQLEHQQDAAGDYLDDRDRDLFAHLITRLRAEIAWHSAVADRITAEHDKKKTAPRDAKESS</sequence>
<dbReference type="KEGG" id="huw:FPZ11_02005"/>
<evidence type="ECO:0000313" key="3">
    <source>
        <dbReference type="Proteomes" id="UP000320216"/>
    </source>
</evidence>
<dbReference type="EMBL" id="CP042305">
    <property type="protein sequence ID" value="QDZ13729.1"/>
    <property type="molecule type" value="Genomic_DNA"/>
</dbReference>
<evidence type="ECO:0000313" key="2">
    <source>
        <dbReference type="EMBL" id="QDZ13729.1"/>
    </source>
</evidence>
<dbReference type="OrthoDB" id="8443918at2"/>
<dbReference type="Pfam" id="PF03551">
    <property type="entry name" value="PadR"/>
    <property type="match status" value="1"/>
</dbReference>
<protein>
    <submittedName>
        <fullName evidence="2">PadR family transcriptional regulator</fullName>
    </submittedName>
</protein>
<name>A0A5B8M1D5_9MICO</name>
<feature type="domain" description="Transcription regulator PadR N-terminal" evidence="1">
    <location>
        <begin position="14"/>
        <end position="87"/>
    </location>
</feature>